<comment type="caution">
    <text evidence="1">The sequence shown here is derived from an EMBL/GenBank/DDBJ whole genome shotgun (WGS) entry which is preliminary data.</text>
</comment>
<organism evidence="1 2">
    <name type="scientific">Tanacetum coccineum</name>
    <dbReference type="NCBI Taxonomy" id="301880"/>
    <lineage>
        <taxon>Eukaryota</taxon>
        <taxon>Viridiplantae</taxon>
        <taxon>Streptophyta</taxon>
        <taxon>Embryophyta</taxon>
        <taxon>Tracheophyta</taxon>
        <taxon>Spermatophyta</taxon>
        <taxon>Magnoliopsida</taxon>
        <taxon>eudicotyledons</taxon>
        <taxon>Gunneridae</taxon>
        <taxon>Pentapetalae</taxon>
        <taxon>asterids</taxon>
        <taxon>campanulids</taxon>
        <taxon>Asterales</taxon>
        <taxon>Asteraceae</taxon>
        <taxon>Asteroideae</taxon>
        <taxon>Anthemideae</taxon>
        <taxon>Anthemidinae</taxon>
        <taxon>Tanacetum</taxon>
    </lineage>
</organism>
<dbReference type="EMBL" id="BQNB010015013">
    <property type="protein sequence ID" value="GJT35006.1"/>
    <property type="molecule type" value="Genomic_DNA"/>
</dbReference>
<proteinExistence type="predicted"/>
<protein>
    <submittedName>
        <fullName evidence="1">Phospholipase D zeta 1-like protein</fullName>
    </submittedName>
</protein>
<evidence type="ECO:0000313" key="2">
    <source>
        <dbReference type="Proteomes" id="UP001151760"/>
    </source>
</evidence>
<sequence>MVLANLVLDILNIDGLQAVKTDLVRQTKGALRRRQEEEGRVKDWLHQIGIGDRTTAVHDNDEPDDGAIPVNNEDSVRKRSIRTRAALPIIMPSIGRSTVSERARVAMQNYLDHFLGNIDVVNTHEFGKNAPSSNALEGAIVIVGGAV</sequence>
<keyword evidence="2" id="KW-1185">Reference proteome</keyword>
<name>A0ABQ5D6S7_9ASTR</name>
<dbReference type="Proteomes" id="UP001151760">
    <property type="component" value="Unassembled WGS sequence"/>
</dbReference>
<evidence type="ECO:0000313" key="1">
    <source>
        <dbReference type="EMBL" id="GJT35006.1"/>
    </source>
</evidence>
<gene>
    <name evidence="1" type="ORF">Tco_0925425</name>
</gene>
<reference evidence="1" key="2">
    <citation type="submission" date="2022-01" db="EMBL/GenBank/DDBJ databases">
        <authorList>
            <person name="Yamashiro T."/>
            <person name="Shiraishi A."/>
            <person name="Satake H."/>
            <person name="Nakayama K."/>
        </authorList>
    </citation>
    <scope>NUCLEOTIDE SEQUENCE</scope>
</reference>
<accession>A0ABQ5D6S7</accession>
<reference evidence="1" key="1">
    <citation type="journal article" date="2022" name="Int. J. Mol. Sci.">
        <title>Draft Genome of Tanacetum Coccineum: Genomic Comparison of Closely Related Tanacetum-Family Plants.</title>
        <authorList>
            <person name="Yamashiro T."/>
            <person name="Shiraishi A."/>
            <person name="Nakayama K."/>
            <person name="Satake H."/>
        </authorList>
    </citation>
    <scope>NUCLEOTIDE SEQUENCE</scope>
</reference>